<feature type="non-terminal residue" evidence="3">
    <location>
        <position position="1"/>
    </location>
</feature>
<feature type="domain" description="Cas12f1-like TNB" evidence="2">
    <location>
        <begin position="2"/>
        <end position="67"/>
    </location>
</feature>
<evidence type="ECO:0000313" key="3">
    <source>
        <dbReference type="EMBL" id="MCC9296882.1"/>
    </source>
</evidence>
<organism evidence="3 4">
    <name type="scientific">Clostridium aromativorans</name>
    <dbReference type="NCBI Taxonomy" id="2836848"/>
    <lineage>
        <taxon>Bacteria</taxon>
        <taxon>Bacillati</taxon>
        <taxon>Bacillota</taxon>
        <taxon>Clostridia</taxon>
        <taxon>Eubacteriales</taxon>
        <taxon>Clostridiaceae</taxon>
        <taxon>Clostridium</taxon>
    </lineage>
</organism>
<keyword evidence="4" id="KW-1185">Reference proteome</keyword>
<evidence type="ECO:0000259" key="2">
    <source>
        <dbReference type="Pfam" id="PF07282"/>
    </source>
</evidence>
<dbReference type="Pfam" id="PF07282">
    <property type="entry name" value="Cas12f1-like_TNB"/>
    <property type="match status" value="1"/>
</dbReference>
<dbReference type="EMBL" id="JAJJPB010000068">
    <property type="protein sequence ID" value="MCC9296882.1"/>
    <property type="molecule type" value="Genomic_DNA"/>
</dbReference>
<gene>
    <name evidence="3" type="ORF">LN736_18815</name>
</gene>
<sequence>LTDKITYRAEDRGISIEKQEESFSSQCSPNAKEVSKEYAERSNRKYRGLYKENNKIYNADCVGAYNILKKYLCRIEKSIPAVVGLDTPEMYRWSSIMGFIGNPKLSISMEM</sequence>
<evidence type="ECO:0000256" key="1">
    <source>
        <dbReference type="ARBA" id="ARBA00023125"/>
    </source>
</evidence>
<accession>A0ABS8NAN6</accession>
<dbReference type="Proteomes" id="UP001165422">
    <property type="component" value="Unassembled WGS sequence"/>
</dbReference>
<comment type="caution">
    <text evidence="3">The sequence shown here is derived from an EMBL/GenBank/DDBJ whole genome shotgun (WGS) entry which is preliminary data.</text>
</comment>
<proteinExistence type="predicted"/>
<dbReference type="InterPro" id="IPR010095">
    <property type="entry name" value="Cas12f1-like_TNB"/>
</dbReference>
<reference evidence="3" key="1">
    <citation type="submission" date="2021-11" db="EMBL/GenBank/DDBJ databases">
        <authorList>
            <person name="Qingchun L."/>
            <person name="Dong Z."/>
            <person name="Zongwei Q."/>
            <person name="Jia Z."/>
            <person name="Duotao L."/>
        </authorList>
    </citation>
    <scope>NUCLEOTIDE SEQUENCE</scope>
    <source>
        <strain evidence="3">WLY-B-L2</strain>
    </source>
</reference>
<evidence type="ECO:0000313" key="4">
    <source>
        <dbReference type="Proteomes" id="UP001165422"/>
    </source>
</evidence>
<keyword evidence="1" id="KW-0238">DNA-binding</keyword>
<name>A0ABS8NAN6_9CLOT</name>
<protein>
    <submittedName>
        <fullName evidence="3">Transposase</fullName>
    </submittedName>
</protein>
<dbReference type="RefSeq" id="WP_229982209.1">
    <property type="nucleotide sequence ID" value="NZ_JAJJPB010000068.1"/>
</dbReference>